<evidence type="ECO:0000313" key="3">
    <source>
        <dbReference type="Proteomes" id="UP001172101"/>
    </source>
</evidence>
<dbReference type="AlphaFoldDB" id="A0AA40B374"/>
<comment type="caution">
    <text evidence="2">The sequence shown here is derived from an EMBL/GenBank/DDBJ whole genome shotgun (WGS) entry which is preliminary data.</text>
</comment>
<gene>
    <name evidence="2" type="ORF">B0T26DRAFT_106229</name>
</gene>
<keyword evidence="3" id="KW-1185">Reference proteome</keyword>
<organism evidence="2 3">
    <name type="scientific">Lasiosphaeria miniovina</name>
    <dbReference type="NCBI Taxonomy" id="1954250"/>
    <lineage>
        <taxon>Eukaryota</taxon>
        <taxon>Fungi</taxon>
        <taxon>Dikarya</taxon>
        <taxon>Ascomycota</taxon>
        <taxon>Pezizomycotina</taxon>
        <taxon>Sordariomycetes</taxon>
        <taxon>Sordariomycetidae</taxon>
        <taxon>Sordariales</taxon>
        <taxon>Lasiosphaeriaceae</taxon>
        <taxon>Lasiosphaeria</taxon>
    </lineage>
</organism>
<proteinExistence type="predicted"/>
<evidence type="ECO:0000313" key="2">
    <source>
        <dbReference type="EMBL" id="KAK0726865.1"/>
    </source>
</evidence>
<name>A0AA40B374_9PEZI</name>
<sequence>MPSISGRRWVCFGFFKDVDKLDIKGQEVRNILPLDRGVHIFWDRHRFALRPVEHPTDPEHRIYFQVVWLKDLDKSGGLIKGAWDHCGSGSIVDFRRGSDDERMFSCLEHGDVYELSTADPVRCQLPSIQFLQIRYAVQKIIAGPMAASALKDIFSGEPPEDGLGPARHEEPLAGDWEVSSKRPWKPKS</sequence>
<dbReference type="EMBL" id="JAUIRO010000002">
    <property type="protein sequence ID" value="KAK0726865.1"/>
    <property type="molecule type" value="Genomic_DNA"/>
</dbReference>
<dbReference type="GeneID" id="85316523"/>
<feature type="region of interest" description="Disordered" evidence="1">
    <location>
        <begin position="156"/>
        <end position="188"/>
    </location>
</feature>
<dbReference type="RefSeq" id="XP_060299721.1">
    <property type="nucleotide sequence ID" value="XM_060433252.1"/>
</dbReference>
<evidence type="ECO:0000256" key="1">
    <source>
        <dbReference type="SAM" id="MobiDB-lite"/>
    </source>
</evidence>
<accession>A0AA40B374</accession>
<reference evidence="2" key="1">
    <citation type="submission" date="2023-06" db="EMBL/GenBank/DDBJ databases">
        <title>Genome-scale phylogeny and comparative genomics of the fungal order Sordariales.</title>
        <authorList>
            <consortium name="Lawrence Berkeley National Laboratory"/>
            <person name="Hensen N."/>
            <person name="Bonometti L."/>
            <person name="Westerberg I."/>
            <person name="Brannstrom I.O."/>
            <person name="Guillou S."/>
            <person name="Cros-Aarteil S."/>
            <person name="Calhoun S."/>
            <person name="Haridas S."/>
            <person name="Kuo A."/>
            <person name="Mondo S."/>
            <person name="Pangilinan J."/>
            <person name="Riley R."/>
            <person name="LaButti K."/>
            <person name="Andreopoulos B."/>
            <person name="Lipzen A."/>
            <person name="Chen C."/>
            <person name="Yanf M."/>
            <person name="Daum C."/>
            <person name="Ng V."/>
            <person name="Clum A."/>
            <person name="Steindorff A."/>
            <person name="Ohm R."/>
            <person name="Martin F."/>
            <person name="Silar P."/>
            <person name="Natvig D."/>
            <person name="Lalanne C."/>
            <person name="Gautier V."/>
            <person name="Ament-velasquez S.L."/>
            <person name="Kruys A."/>
            <person name="Hutchinson M.I."/>
            <person name="Powell A.J."/>
            <person name="Barry K."/>
            <person name="Miller A.N."/>
            <person name="Grigoriev I.V."/>
            <person name="Debuchy R."/>
            <person name="Gladieux P."/>
            <person name="Thoren M.H."/>
            <person name="Johannesson H."/>
        </authorList>
    </citation>
    <scope>NUCLEOTIDE SEQUENCE</scope>
    <source>
        <strain evidence="2">SMH2392-1A</strain>
    </source>
</reference>
<dbReference type="Proteomes" id="UP001172101">
    <property type="component" value="Unassembled WGS sequence"/>
</dbReference>
<protein>
    <submittedName>
        <fullName evidence="2">Uncharacterized protein</fullName>
    </submittedName>
</protein>